<keyword evidence="2" id="KW-1003">Cell membrane</keyword>
<dbReference type="OrthoDB" id="6399540at2"/>
<organism evidence="7 8">
    <name type="scientific">Ferrimonas sediminicola</name>
    <dbReference type="NCBI Taxonomy" id="2569538"/>
    <lineage>
        <taxon>Bacteria</taxon>
        <taxon>Pseudomonadati</taxon>
        <taxon>Pseudomonadota</taxon>
        <taxon>Gammaproteobacteria</taxon>
        <taxon>Alteromonadales</taxon>
        <taxon>Ferrimonadaceae</taxon>
        <taxon>Ferrimonas</taxon>
    </lineage>
</organism>
<dbReference type="EMBL" id="SWCI01000002">
    <property type="protein sequence ID" value="TKB50517.1"/>
    <property type="molecule type" value="Genomic_DNA"/>
</dbReference>
<evidence type="ECO:0000313" key="8">
    <source>
        <dbReference type="Proteomes" id="UP000305674"/>
    </source>
</evidence>
<keyword evidence="4 6" id="KW-1133">Transmembrane helix</keyword>
<dbReference type="RefSeq" id="WP_136851963.1">
    <property type="nucleotide sequence ID" value="NZ_SWCI01000002.1"/>
</dbReference>
<keyword evidence="3 6" id="KW-0812">Transmembrane</keyword>
<feature type="transmembrane region" description="Helical" evidence="6">
    <location>
        <begin position="86"/>
        <end position="106"/>
    </location>
</feature>
<evidence type="ECO:0000256" key="6">
    <source>
        <dbReference type="SAM" id="Phobius"/>
    </source>
</evidence>
<evidence type="ECO:0000256" key="5">
    <source>
        <dbReference type="ARBA" id="ARBA00023136"/>
    </source>
</evidence>
<keyword evidence="5 6" id="KW-0472">Membrane</keyword>
<gene>
    <name evidence="7" type="ORF">FCL40_05035</name>
</gene>
<dbReference type="AlphaFoldDB" id="A0A4U1BHJ3"/>
<evidence type="ECO:0000256" key="1">
    <source>
        <dbReference type="ARBA" id="ARBA00004651"/>
    </source>
</evidence>
<evidence type="ECO:0000313" key="7">
    <source>
        <dbReference type="EMBL" id="TKB50517.1"/>
    </source>
</evidence>
<comment type="subcellular location">
    <subcellularLocation>
        <location evidence="1">Cell membrane</location>
        <topology evidence="1">Multi-pass membrane protein</topology>
    </subcellularLocation>
</comment>
<evidence type="ECO:0008006" key="9">
    <source>
        <dbReference type="Google" id="ProtNLM"/>
    </source>
</evidence>
<dbReference type="Proteomes" id="UP000305674">
    <property type="component" value="Unassembled WGS sequence"/>
</dbReference>
<protein>
    <recommendedName>
        <fullName evidence="9">Phosphate-starvation-inducible E</fullName>
    </recommendedName>
</protein>
<proteinExistence type="predicted"/>
<keyword evidence="8" id="KW-1185">Reference proteome</keyword>
<name>A0A4U1BHJ3_9GAMM</name>
<comment type="caution">
    <text evidence="7">The sequence shown here is derived from an EMBL/GenBank/DDBJ whole genome shotgun (WGS) entry which is preliminary data.</text>
</comment>
<dbReference type="Pfam" id="PF06146">
    <property type="entry name" value="PsiE"/>
    <property type="match status" value="1"/>
</dbReference>
<feature type="transmembrane region" description="Helical" evidence="6">
    <location>
        <begin position="44"/>
        <end position="65"/>
    </location>
</feature>
<accession>A0A4U1BHJ3</accession>
<dbReference type="GO" id="GO:0005886">
    <property type="term" value="C:plasma membrane"/>
    <property type="evidence" value="ECO:0007669"/>
    <property type="project" value="UniProtKB-SubCell"/>
</dbReference>
<feature type="transmembrane region" description="Helical" evidence="6">
    <location>
        <begin position="112"/>
        <end position="134"/>
    </location>
</feature>
<dbReference type="InterPro" id="IPR020948">
    <property type="entry name" value="P_starv_induced_PsiE-like"/>
</dbReference>
<evidence type="ECO:0000256" key="4">
    <source>
        <dbReference type="ARBA" id="ARBA00022989"/>
    </source>
</evidence>
<reference evidence="7 8" key="1">
    <citation type="submission" date="2019-04" db="EMBL/GenBank/DDBJ databases">
        <authorList>
            <person name="Hwang J.C."/>
        </authorList>
    </citation>
    <scope>NUCLEOTIDE SEQUENCE [LARGE SCALE GENOMIC DNA]</scope>
    <source>
        <strain evidence="7 8">IMCC35001</strain>
    </source>
</reference>
<sequence>MFSDRIKVYYDKAIDAVFGLILLFISIAVAIGALKLFFTTWDLVRAAGVTGSYIHIITDVLTLYVMIELSKSLVEYFRSHRLRLTFILDAAIVFVVREVLITLFKHEVKAELIYAFSVFLLVLGAIRVAAIMVYQREKRISGEEH</sequence>
<evidence type="ECO:0000256" key="2">
    <source>
        <dbReference type="ARBA" id="ARBA00022475"/>
    </source>
</evidence>
<feature type="transmembrane region" description="Helical" evidence="6">
    <location>
        <begin position="12"/>
        <end position="38"/>
    </location>
</feature>
<evidence type="ECO:0000256" key="3">
    <source>
        <dbReference type="ARBA" id="ARBA00022692"/>
    </source>
</evidence>